<dbReference type="AlphaFoldDB" id="A0A6J6XPF1"/>
<protein>
    <submittedName>
        <fullName evidence="2">Unannotated protein</fullName>
    </submittedName>
</protein>
<dbReference type="PROSITE" id="PS51257">
    <property type="entry name" value="PROKAR_LIPOPROTEIN"/>
    <property type="match status" value="1"/>
</dbReference>
<reference evidence="2" key="1">
    <citation type="submission" date="2020-05" db="EMBL/GenBank/DDBJ databases">
        <authorList>
            <person name="Chiriac C."/>
            <person name="Salcher M."/>
            <person name="Ghai R."/>
            <person name="Kavagutti S V."/>
        </authorList>
    </citation>
    <scope>NUCLEOTIDE SEQUENCE</scope>
</reference>
<evidence type="ECO:0000313" key="2">
    <source>
        <dbReference type="EMBL" id="CAB4797056.1"/>
    </source>
</evidence>
<gene>
    <name evidence="2" type="ORF">UFOPK3001_00703</name>
    <name evidence="3" type="ORF">UFOPK3954_01063</name>
</gene>
<proteinExistence type="predicted"/>
<dbReference type="EMBL" id="CAFBON010000097">
    <property type="protein sequence ID" value="CAB4989397.1"/>
    <property type="molecule type" value="Genomic_DNA"/>
</dbReference>
<name>A0A6J6XPF1_9ZZZZ</name>
<accession>A0A6J6XPF1</accession>
<feature type="region of interest" description="Disordered" evidence="1">
    <location>
        <begin position="28"/>
        <end position="49"/>
    </location>
</feature>
<sequence length="173" mass="17975">MRLRSRSAALIAAAAFVVGSCGSGNAGGGTQTGSSAAGDPQGSPAPAVSTDAPFALVAAPSHLKVGERLVLRVTGDRSGDWVGGAQTNIDLKVGETWRTLWWVVSEDFGSAVQPIGKDTEATVRAVGVPLATDVAFRVPTALTPRQYRFCREYTKSGGQTKVYACAFAFVVKD</sequence>
<evidence type="ECO:0000256" key="1">
    <source>
        <dbReference type="SAM" id="MobiDB-lite"/>
    </source>
</evidence>
<evidence type="ECO:0000313" key="3">
    <source>
        <dbReference type="EMBL" id="CAB4989397.1"/>
    </source>
</evidence>
<organism evidence="2">
    <name type="scientific">freshwater metagenome</name>
    <dbReference type="NCBI Taxonomy" id="449393"/>
    <lineage>
        <taxon>unclassified sequences</taxon>
        <taxon>metagenomes</taxon>
        <taxon>ecological metagenomes</taxon>
    </lineage>
</organism>
<dbReference type="EMBL" id="CAFAAJ010000033">
    <property type="protein sequence ID" value="CAB4797056.1"/>
    <property type="molecule type" value="Genomic_DNA"/>
</dbReference>